<feature type="compositionally biased region" description="Basic and acidic residues" evidence="8">
    <location>
        <begin position="231"/>
        <end position="242"/>
    </location>
</feature>
<dbReference type="PANTHER" id="PTHR23142">
    <property type="entry name" value="PRE-MRNA-SPLICING FACTOR 38A-RELATED"/>
    <property type="match status" value="1"/>
</dbReference>
<evidence type="ECO:0000256" key="1">
    <source>
        <dbReference type="ARBA" id="ARBA00004123"/>
    </source>
</evidence>
<name>A0A835ULR6_VANPL</name>
<dbReference type="InterPro" id="IPR005037">
    <property type="entry name" value="PRP38"/>
</dbReference>
<keyword evidence="4 7" id="KW-0747">Spliceosome</keyword>
<evidence type="ECO:0000256" key="6">
    <source>
        <dbReference type="ARBA" id="ARBA00023242"/>
    </source>
</evidence>
<gene>
    <name evidence="9" type="ORF">HPP92_017232</name>
</gene>
<evidence type="ECO:0000256" key="3">
    <source>
        <dbReference type="ARBA" id="ARBA00022664"/>
    </source>
</evidence>
<evidence type="ECO:0000256" key="8">
    <source>
        <dbReference type="SAM" id="MobiDB-lite"/>
    </source>
</evidence>
<evidence type="ECO:0000256" key="2">
    <source>
        <dbReference type="ARBA" id="ARBA00006164"/>
    </source>
</evidence>
<evidence type="ECO:0000256" key="4">
    <source>
        <dbReference type="ARBA" id="ARBA00022728"/>
    </source>
</evidence>
<dbReference type="OrthoDB" id="3881at2759"/>
<evidence type="ECO:0000313" key="10">
    <source>
        <dbReference type="Proteomes" id="UP000639772"/>
    </source>
</evidence>
<keyword evidence="5 7" id="KW-0508">mRNA splicing</keyword>
<evidence type="ECO:0000256" key="7">
    <source>
        <dbReference type="RuleBase" id="RU367025"/>
    </source>
</evidence>
<organism evidence="9 10">
    <name type="scientific">Vanilla planifolia</name>
    <name type="common">Vanilla</name>
    <dbReference type="NCBI Taxonomy" id="51239"/>
    <lineage>
        <taxon>Eukaryota</taxon>
        <taxon>Viridiplantae</taxon>
        <taxon>Streptophyta</taxon>
        <taxon>Embryophyta</taxon>
        <taxon>Tracheophyta</taxon>
        <taxon>Spermatophyta</taxon>
        <taxon>Magnoliopsida</taxon>
        <taxon>Liliopsida</taxon>
        <taxon>Asparagales</taxon>
        <taxon>Orchidaceae</taxon>
        <taxon>Vanilloideae</taxon>
        <taxon>Vanilleae</taxon>
        <taxon>Vanilla</taxon>
    </lineage>
</organism>
<dbReference type="GO" id="GO:0005681">
    <property type="term" value="C:spliceosomal complex"/>
    <property type="evidence" value="ECO:0007669"/>
    <property type="project" value="UniProtKB-KW"/>
</dbReference>
<feature type="compositionally biased region" description="Basic and acidic residues" evidence="8">
    <location>
        <begin position="253"/>
        <end position="316"/>
    </location>
</feature>
<evidence type="ECO:0000256" key="5">
    <source>
        <dbReference type="ARBA" id="ARBA00023187"/>
    </source>
</evidence>
<feature type="region of interest" description="Disordered" evidence="8">
    <location>
        <begin position="177"/>
        <end position="398"/>
    </location>
</feature>
<dbReference type="Proteomes" id="UP000639772">
    <property type="component" value="Chromosome 9"/>
</dbReference>
<feature type="compositionally biased region" description="Basic and acidic residues" evidence="8">
    <location>
        <begin position="185"/>
        <end position="195"/>
    </location>
</feature>
<dbReference type="GO" id="GO:0000398">
    <property type="term" value="P:mRNA splicing, via spliceosome"/>
    <property type="evidence" value="ECO:0007669"/>
    <property type="project" value="UniProtKB-UniRule"/>
</dbReference>
<comment type="similarity">
    <text evidence="2 7">Belongs to the PRP38 family.</text>
</comment>
<proteinExistence type="inferred from homology"/>
<comment type="caution">
    <text evidence="9">The sequence shown here is derived from an EMBL/GenBank/DDBJ whole genome shotgun (WGS) entry which is preliminary data.</text>
</comment>
<protein>
    <recommendedName>
        <fullName evidence="7">Pre-mRNA-splicing factor 38</fullName>
    </recommendedName>
</protein>
<reference evidence="9 10" key="1">
    <citation type="journal article" date="2020" name="Nat. Food">
        <title>A phased Vanilla planifolia genome enables genetic improvement of flavour and production.</title>
        <authorList>
            <person name="Hasing T."/>
            <person name="Tang H."/>
            <person name="Brym M."/>
            <person name="Khazi F."/>
            <person name="Huang T."/>
            <person name="Chambers A.H."/>
        </authorList>
    </citation>
    <scope>NUCLEOTIDE SEQUENCE [LARGE SCALE GENOMIC DNA]</scope>
    <source>
        <tissue evidence="9">Leaf</tissue>
    </source>
</reference>
<dbReference type="AlphaFoldDB" id="A0A835ULR6"/>
<keyword evidence="6 7" id="KW-0539">Nucleus</keyword>
<comment type="function">
    <text evidence="7">Required for pre-mRNA splicing.</text>
</comment>
<sequence length="398" mass="46460">MEIQTSGKPIDTLLEKVLCMNILSSDYFKELYRLKTYHEVIDEIYNQVDHVEPWMTGNCRGPSTAFCLLYKFFTMKLTVKQVHGLLKHLDSPYIRAIGFLYIRYVADPKTLWGWYEPYIQDEEEFSPGSNGRMTTMGIYARDLLLGQYYFDTLFPRVPVPVMRQITANLEKLKLPAKHSGVTGDSNRHGWDDTARRPPSVKASLSVSFGQRAPHRASTRDASPVRRTLTPPRERNHSEEPRRSSPPHRRSHSRERSDRDRADQDRHRDREHDRDRGRERDRDKRREYDRHGDRDSRERESYRSRYSSRDDRRDYERNGGSQRSRRNSRSRSRSRSRDRHVSPPFAGSKDKGVSISGNLAKLKDLYGDASDSKGNGNEYKLSKDSSSEEVIRLGGSTWR</sequence>
<comment type="subcellular location">
    <subcellularLocation>
        <location evidence="1 7">Nucleus</location>
    </subcellularLocation>
</comment>
<keyword evidence="3 7" id="KW-0507">mRNA processing</keyword>
<dbReference type="EMBL" id="JADCNM010000009">
    <property type="protein sequence ID" value="KAG0467904.1"/>
    <property type="molecule type" value="Genomic_DNA"/>
</dbReference>
<accession>A0A835ULR6</accession>
<feature type="compositionally biased region" description="Basic and acidic residues" evidence="8">
    <location>
        <begin position="379"/>
        <end position="390"/>
    </location>
</feature>
<evidence type="ECO:0000313" key="9">
    <source>
        <dbReference type="EMBL" id="KAG0467904.1"/>
    </source>
</evidence>
<dbReference type="Pfam" id="PF03371">
    <property type="entry name" value="PRP38"/>
    <property type="match status" value="1"/>
</dbReference>
<feature type="compositionally biased region" description="Basic residues" evidence="8">
    <location>
        <begin position="322"/>
        <end position="337"/>
    </location>
</feature>